<dbReference type="InterPro" id="IPR029071">
    <property type="entry name" value="Ubiquitin-like_domsf"/>
</dbReference>
<dbReference type="CDD" id="cd17039">
    <property type="entry name" value="Ubl_ubiquitin_like"/>
    <property type="match status" value="1"/>
</dbReference>
<reference evidence="2 3" key="1">
    <citation type="submission" date="2017-06" db="EMBL/GenBank/DDBJ databases">
        <title>A platform for efficient transgenesis in Macrostomum lignano, a flatworm model organism for stem cell research.</title>
        <authorList>
            <person name="Berezikov E."/>
        </authorList>
    </citation>
    <scope>NUCLEOTIDE SEQUENCE [LARGE SCALE GENOMIC DNA]</scope>
    <source>
        <strain evidence="2">DV1</strain>
        <tissue evidence="2">Whole organism</tissue>
    </source>
</reference>
<dbReference type="Pfam" id="PF00240">
    <property type="entry name" value="ubiquitin"/>
    <property type="match status" value="1"/>
</dbReference>
<sequence length="389" mass="43645">VMECQLCHKKKLTSEYPSNPLSEACEHHHLLVCLRCVIKEVEDNYQCPVDGCSTMIDADTTPLWECKAKLKQLTFDYSDRERAQADEAAAAASASGGAGLLKVNLTTLLGESLVVELDSSQPVDKLKDRVLQQWKDRSKNKIKLLFNGEELSDSQSLASARLSSGCRVQVLFVLQELTPDLTEVRMCMSWGWPGGKDHYNYLDTACFTFSALPGSAPKFLHCIDFRTQRQQGRHEIGAAISRIYDDFVRHDGESRKSMQDRSSESSFTVWPQNLDRLRAPSGKIRGPRGPLVPVTHLFFVVFTFRDDTNISVFRNPQLKVFDQRDPQTPLCSTNLNPRAKGLIVCLLSKPGGHGAWQVTDVGQPLAEGSIREYKSVRQICADIIDRQRL</sequence>
<dbReference type="Gene3D" id="3.10.20.90">
    <property type="entry name" value="Phosphatidylinositol 3-kinase Catalytic Subunit, Chain A, domain 1"/>
    <property type="match status" value="1"/>
</dbReference>
<dbReference type="SMART" id="SM00213">
    <property type="entry name" value="UBQ"/>
    <property type="match status" value="1"/>
</dbReference>
<dbReference type="PROSITE" id="PS50053">
    <property type="entry name" value="UBIQUITIN_2"/>
    <property type="match status" value="1"/>
</dbReference>
<comment type="caution">
    <text evidence="2">The sequence shown here is derived from an EMBL/GenBank/DDBJ whole genome shotgun (WGS) entry which is preliminary data.</text>
</comment>
<dbReference type="EMBL" id="NIVC01001505">
    <property type="protein sequence ID" value="PAA67121.1"/>
    <property type="molecule type" value="Genomic_DNA"/>
</dbReference>
<dbReference type="InterPro" id="IPR000626">
    <property type="entry name" value="Ubiquitin-like_dom"/>
</dbReference>
<feature type="domain" description="Ubiquitin-like" evidence="1">
    <location>
        <begin position="101"/>
        <end position="171"/>
    </location>
</feature>
<gene>
    <name evidence="2" type="ORF">BOX15_Mlig001571g1</name>
</gene>
<evidence type="ECO:0000313" key="2">
    <source>
        <dbReference type="EMBL" id="PAA67121.1"/>
    </source>
</evidence>
<dbReference type="SUPFAM" id="SSF54236">
    <property type="entry name" value="Ubiquitin-like"/>
    <property type="match status" value="1"/>
</dbReference>
<protein>
    <recommendedName>
        <fullName evidence="1">Ubiquitin-like domain-containing protein</fullName>
    </recommendedName>
</protein>
<evidence type="ECO:0000259" key="1">
    <source>
        <dbReference type="PROSITE" id="PS50053"/>
    </source>
</evidence>
<feature type="non-terminal residue" evidence="2">
    <location>
        <position position="1"/>
    </location>
</feature>
<dbReference type="Gene3D" id="2.60.60.30">
    <property type="entry name" value="sav2460 like domains"/>
    <property type="match status" value="1"/>
</dbReference>
<organism evidence="2 3">
    <name type="scientific">Macrostomum lignano</name>
    <dbReference type="NCBI Taxonomy" id="282301"/>
    <lineage>
        <taxon>Eukaryota</taxon>
        <taxon>Metazoa</taxon>
        <taxon>Spiralia</taxon>
        <taxon>Lophotrochozoa</taxon>
        <taxon>Platyhelminthes</taxon>
        <taxon>Rhabditophora</taxon>
        <taxon>Macrostomorpha</taxon>
        <taxon>Macrostomida</taxon>
        <taxon>Macrostomidae</taxon>
        <taxon>Macrostomum</taxon>
    </lineage>
</organism>
<name>A0A267F049_9PLAT</name>
<dbReference type="Proteomes" id="UP000215902">
    <property type="component" value="Unassembled WGS sequence"/>
</dbReference>
<accession>A0A267F049</accession>
<keyword evidence="3" id="KW-1185">Reference proteome</keyword>
<dbReference type="OrthoDB" id="408003at2759"/>
<dbReference type="AlphaFoldDB" id="A0A267F049"/>
<dbReference type="STRING" id="282301.A0A267F049"/>
<evidence type="ECO:0000313" key="3">
    <source>
        <dbReference type="Proteomes" id="UP000215902"/>
    </source>
</evidence>
<proteinExistence type="predicted"/>